<evidence type="ECO:0000256" key="10">
    <source>
        <dbReference type="ARBA" id="ARBA00042775"/>
    </source>
</evidence>
<dbReference type="Pfam" id="PF13624">
    <property type="entry name" value="SurA_N_3"/>
    <property type="match status" value="1"/>
</dbReference>
<organism evidence="14 15">
    <name type="scientific">Dyella soli</name>
    <dbReference type="NCBI Taxonomy" id="522319"/>
    <lineage>
        <taxon>Bacteria</taxon>
        <taxon>Pseudomonadati</taxon>
        <taxon>Pseudomonadota</taxon>
        <taxon>Gammaproteobacteria</taxon>
        <taxon>Lysobacterales</taxon>
        <taxon>Rhodanobacteraceae</taxon>
        <taxon>Dyella</taxon>
    </lineage>
</organism>
<reference evidence="14 15" key="1">
    <citation type="submission" date="2019-02" db="EMBL/GenBank/DDBJ databases">
        <title>Dyella amyloliquefaciens sp. nov., isolated from forest soil.</title>
        <authorList>
            <person name="Gao Z.-H."/>
            <person name="Qiu L.-H."/>
        </authorList>
    </citation>
    <scope>NUCLEOTIDE SEQUENCE [LARGE SCALE GENOMIC DNA]</scope>
    <source>
        <strain evidence="14 15">KACC 12747</strain>
    </source>
</reference>
<dbReference type="RefSeq" id="WP_131408439.1">
    <property type="nucleotide sequence ID" value="NZ_SJTG01000002.1"/>
</dbReference>
<evidence type="ECO:0000256" key="8">
    <source>
        <dbReference type="ARBA" id="ARBA00038408"/>
    </source>
</evidence>
<dbReference type="PANTHER" id="PTHR47529">
    <property type="entry name" value="PEPTIDYL-PROLYL CIS-TRANS ISOMERASE D"/>
    <property type="match status" value="1"/>
</dbReference>
<comment type="subcellular location">
    <subcellularLocation>
        <location evidence="1">Cell inner membrane</location>
        <topology evidence="1">Single-pass type II membrane protein</topology>
        <orientation evidence="1">Periplasmic side</orientation>
    </subcellularLocation>
</comment>
<keyword evidence="7" id="KW-0143">Chaperone</keyword>
<feature type="domain" description="PpiC" evidence="13">
    <location>
        <begin position="264"/>
        <end position="365"/>
    </location>
</feature>
<dbReference type="PROSITE" id="PS01096">
    <property type="entry name" value="PPIC_PPIASE_1"/>
    <property type="match status" value="1"/>
</dbReference>
<dbReference type="PANTHER" id="PTHR47529:SF1">
    <property type="entry name" value="PERIPLASMIC CHAPERONE PPID"/>
    <property type="match status" value="1"/>
</dbReference>
<comment type="similarity">
    <text evidence="8">Belongs to the PpiD chaperone family.</text>
</comment>
<keyword evidence="2" id="KW-1003">Cell membrane</keyword>
<dbReference type="InterPro" id="IPR023058">
    <property type="entry name" value="PPIase_PpiC_CS"/>
</dbReference>
<evidence type="ECO:0000256" key="4">
    <source>
        <dbReference type="ARBA" id="ARBA00022692"/>
    </source>
</evidence>
<dbReference type="Proteomes" id="UP000291822">
    <property type="component" value="Unassembled WGS sequence"/>
</dbReference>
<dbReference type="SUPFAM" id="SSF54534">
    <property type="entry name" value="FKBP-like"/>
    <property type="match status" value="1"/>
</dbReference>
<keyword evidence="6 12" id="KW-0472">Membrane</keyword>
<dbReference type="Pfam" id="PF00639">
    <property type="entry name" value="Rotamase"/>
    <property type="match status" value="1"/>
</dbReference>
<dbReference type="Gene3D" id="3.10.50.40">
    <property type="match status" value="1"/>
</dbReference>
<evidence type="ECO:0000256" key="12">
    <source>
        <dbReference type="SAM" id="Phobius"/>
    </source>
</evidence>
<dbReference type="AlphaFoldDB" id="A0A4R0YNC2"/>
<proteinExistence type="inferred from homology"/>
<keyword evidence="11 14" id="KW-0413">Isomerase</keyword>
<sequence>MLQALRNKLHGWPSIVILGICVFAISFFGIESYFSSRTDTYVAMVGKHEITQRDYQEATNEARRNAMARLGDRFDGSVFERPETKRQIVDQLINEQLLRQANDQLGMKVSSVMLRDMIASMREFQVNGQFDPNTYRAILASQNMTPASFEASRRAMLEPGLLPQAIAAGTIVTDADMDRYLALFFQRRDLHWFALPRPAQTDTTVTDAQLEAYYKDHQADFMNPEQVSLKYIEVNGADLKVDAQPSEDELKKRYEDQKQRFVQPEQRLVSHILVNVPKNATPDQQKAALAKAEKIASEATPDSFAKLAEQSSEDLGSRRSGGDLGWLEKGVTNPAFDSALFALQKGQISKPVLSDEGYHVLWLRDVRSGEAKPFAEVREQIAKDYQANERDRRYSELAGKLTDQTYQNPSSLEPAAQVLNLPIQATGLFSRKGGEGITADPKLAAAAFSDDVLAQGNNSGLIDLGSNRAVVVRVDKHVPAAARPLADVRDQVRQKIVDERLAAEAQKRADGLLARLQKGEDIQAVAASAGAAVQTVAAAVRVQPDLPPEVLEQAFLLPHPAAGKAQFARVSLRDGSYALVGVDKVQDGDLSKVPADQRKALNDGMSQAYSALAAHEFIESLKANTEIKIATDRM</sequence>
<protein>
    <recommendedName>
        <fullName evidence="9">Periplasmic chaperone PpiD</fullName>
    </recommendedName>
    <alternativeName>
        <fullName evidence="10">Periplasmic folding chaperone</fullName>
    </alternativeName>
</protein>
<dbReference type="InterPro" id="IPR027304">
    <property type="entry name" value="Trigger_fact/SurA_dom_sf"/>
</dbReference>
<comment type="caution">
    <text evidence="14">The sequence shown here is derived from an EMBL/GenBank/DDBJ whole genome shotgun (WGS) entry which is preliminary data.</text>
</comment>
<keyword evidence="15" id="KW-1185">Reference proteome</keyword>
<dbReference type="EMBL" id="SJTG01000002">
    <property type="protein sequence ID" value="TCI10429.1"/>
    <property type="molecule type" value="Genomic_DNA"/>
</dbReference>
<keyword evidence="4 12" id="KW-0812">Transmembrane</keyword>
<feature type="transmembrane region" description="Helical" evidence="12">
    <location>
        <begin position="12"/>
        <end position="30"/>
    </location>
</feature>
<evidence type="ECO:0000259" key="13">
    <source>
        <dbReference type="PROSITE" id="PS50198"/>
    </source>
</evidence>
<keyword evidence="11" id="KW-0697">Rotamase</keyword>
<dbReference type="PROSITE" id="PS50198">
    <property type="entry name" value="PPIC_PPIASE_2"/>
    <property type="match status" value="1"/>
</dbReference>
<dbReference type="GO" id="GO:0003755">
    <property type="term" value="F:peptidyl-prolyl cis-trans isomerase activity"/>
    <property type="evidence" value="ECO:0007669"/>
    <property type="project" value="UniProtKB-KW"/>
</dbReference>
<evidence type="ECO:0000313" key="14">
    <source>
        <dbReference type="EMBL" id="TCI10429.1"/>
    </source>
</evidence>
<evidence type="ECO:0000256" key="7">
    <source>
        <dbReference type="ARBA" id="ARBA00023186"/>
    </source>
</evidence>
<evidence type="ECO:0000256" key="5">
    <source>
        <dbReference type="ARBA" id="ARBA00022989"/>
    </source>
</evidence>
<accession>A0A4R0YNC2</accession>
<dbReference type="InterPro" id="IPR052029">
    <property type="entry name" value="PpiD_chaperone"/>
</dbReference>
<evidence type="ECO:0000256" key="9">
    <source>
        <dbReference type="ARBA" id="ARBA00040743"/>
    </source>
</evidence>
<evidence type="ECO:0000313" key="15">
    <source>
        <dbReference type="Proteomes" id="UP000291822"/>
    </source>
</evidence>
<dbReference type="InterPro" id="IPR046357">
    <property type="entry name" value="PPIase_dom_sf"/>
</dbReference>
<gene>
    <name evidence="14" type="ORF">EZM97_16225</name>
</gene>
<keyword evidence="5 12" id="KW-1133">Transmembrane helix</keyword>
<evidence type="ECO:0000256" key="3">
    <source>
        <dbReference type="ARBA" id="ARBA00022519"/>
    </source>
</evidence>
<evidence type="ECO:0000256" key="2">
    <source>
        <dbReference type="ARBA" id="ARBA00022475"/>
    </source>
</evidence>
<dbReference type="GO" id="GO:0005886">
    <property type="term" value="C:plasma membrane"/>
    <property type="evidence" value="ECO:0007669"/>
    <property type="project" value="UniProtKB-SubCell"/>
</dbReference>
<dbReference type="InterPro" id="IPR000297">
    <property type="entry name" value="PPIase_PpiC"/>
</dbReference>
<name>A0A4R0YNC2_9GAMM</name>
<keyword evidence="3" id="KW-0997">Cell inner membrane</keyword>
<evidence type="ECO:0000256" key="6">
    <source>
        <dbReference type="ARBA" id="ARBA00023136"/>
    </source>
</evidence>
<dbReference type="Gene3D" id="1.10.4030.10">
    <property type="entry name" value="Porin chaperone SurA, peptide-binding domain"/>
    <property type="match status" value="1"/>
</dbReference>
<evidence type="ECO:0000256" key="11">
    <source>
        <dbReference type="PROSITE-ProRule" id="PRU00278"/>
    </source>
</evidence>
<dbReference type="SUPFAM" id="SSF109998">
    <property type="entry name" value="Triger factor/SurA peptide-binding domain-like"/>
    <property type="match status" value="1"/>
</dbReference>
<evidence type="ECO:0000256" key="1">
    <source>
        <dbReference type="ARBA" id="ARBA00004382"/>
    </source>
</evidence>